<gene>
    <name evidence="1" type="ORF">S12H4_12146</name>
</gene>
<name>X1SRX7_9ZZZZ</name>
<reference evidence="1" key="1">
    <citation type="journal article" date="2014" name="Front. Microbiol.">
        <title>High frequency of phylogenetically diverse reductive dehalogenase-homologous genes in deep subseafloor sedimentary metagenomes.</title>
        <authorList>
            <person name="Kawai M."/>
            <person name="Futagami T."/>
            <person name="Toyoda A."/>
            <person name="Takaki Y."/>
            <person name="Nishi S."/>
            <person name="Hori S."/>
            <person name="Arai W."/>
            <person name="Tsubouchi T."/>
            <person name="Morono Y."/>
            <person name="Uchiyama I."/>
            <person name="Ito T."/>
            <person name="Fujiyama A."/>
            <person name="Inagaki F."/>
            <person name="Takami H."/>
        </authorList>
    </citation>
    <scope>NUCLEOTIDE SEQUENCE</scope>
    <source>
        <strain evidence="1">Expedition CK06-06</strain>
    </source>
</reference>
<feature type="non-terminal residue" evidence="1">
    <location>
        <position position="115"/>
    </location>
</feature>
<accession>X1SRX7</accession>
<dbReference type="AlphaFoldDB" id="X1SRX7"/>
<protein>
    <submittedName>
        <fullName evidence="1">Uncharacterized protein</fullName>
    </submittedName>
</protein>
<evidence type="ECO:0000313" key="1">
    <source>
        <dbReference type="EMBL" id="GAI81891.1"/>
    </source>
</evidence>
<comment type="caution">
    <text evidence="1">The sequence shown here is derived from an EMBL/GenBank/DDBJ whole genome shotgun (WGS) entry which is preliminary data.</text>
</comment>
<dbReference type="EMBL" id="BARW01005662">
    <property type="protein sequence ID" value="GAI81891.1"/>
    <property type="molecule type" value="Genomic_DNA"/>
</dbReference>
<sequence>MPEFKPGESKTAVVVMTNPKGAAFDYASTLYLGVNWVAMANASFHLEAGESKEVSFPVVMPVAEGTYPVYLDAWSGETLLGHYKAVEDVVIVSVLVTQTFYPVGGGVILASRDFP</sequence>
<organism evidence="1">
    <name type="scientific">marine sediment metagenome</name>
    <dbReference type="NCBI Taxonomy" id="412755"/>
    <lineage>
        <taxon>unclassified sequences</taxon>
        <taxon>metagenomes</taxon>
        <taxon>ecological metagenomes</taxon>
    </lineage>
</organism>
<proteinExistence type="predicted"/>